<gene>
    <name evidence="2" type="ORF">KDA27_17100</name>
</gene>
<feature type="chain" id="PRO_5036776901" evidence="1">
    <location>
        <begin position="21"/>
        <end position="274"/>
    </location>
</feature>
<evidence type="ECO:0000313" key="3">
    <source>
        <dbReference type="Proteomes" id="UP000739538"/>
    </source>
</evidence>
<name>A0A956NDQ1_UNCEI</name>
<dbReference type="EMBL" id="JAGQHS010000103">
    <property type="protein sequence ID" value="MCA9757525.1"/>
    <property type="molecule type" value="Genomic_DNA"/>
</dbReference>
<evidence type="ECO:0000313" key="2">
    <source>
        <dbReference type="EMBL" id="MCA9757525.1"/>
    </source>
</evidence>
<reference evidence="2" key="2">
    <citation type="journal article" date="2021" name="Microbiome">
        <title>Successional dynamics and alternative stable states in a saline activated sludge microbial community over 9 years.</title>
        <authorList>
            <person name="Wang Y."/>
            <person name="Ye J."/>
            <person name="Ju F."/>
            <person name="Liu L."/>
            <person name="Boyd J.A."/>
            <person name="Deng Y."/>
            <person name="Parks D.H."/>
            <person name="Jiang X."/>
            <person name="Yin X."/>
            <person name="Woodcroft B.J."/>
            <person name="Tyson G.W."/>
            <person name="Hugenholtz P."/>
            <person name="Polz M.F."/>
            <person name="Zhang T."/>
        </authorList>
    </citation>
    <scope>NUCLEOTIDE SEQUENCE</scope>
    <source>
        <strain evidence="2">HKST-UBA02</strain>
    </source>
</reference>
<keyword evidence="1" id="KW-0732">Signal</keyword>
<reference evidence="2" key="1">
    <citation type="submission" date="2020-04" db="EMBL/GenBank/DDBJ databases">
        <authorList>
            <person name="Zhang T."/>
        </authorList>
    </citation>
    <scope>NUCLEOTIDE SEQUENCE</scope>
    <source>
        <strain evidence="2">HKST-UBA02</strain>
    </source>
</reference>
<organism evidence="2 3">
    <name type="scientific">Eiseniibacteriota bacterium</name>
    <dbReference type="NCBI Taxonomy" id="2212470"/>
    <lineage>
        <taxon>Bacteria</taxon>
        <taxon>Candidatus Eiseniibacteriota</taxon>
    </lineage>
</organism>
<dbReference type="Proteomes" id="UP000739538">
    <property type="component" value="Unassembled WGS sequence"/>
</dbReference>
<accession>A0A956NDQ1</accession>
<dbReference type="AlphaFoldDB" id="A0A956NDQ1"/>
<dbReference type="PROSITE" id="PS51257">
    <property type="entry name" value="PROKAR_LIPOPROTEIN"/>
    <property type="match status" value="1"/>
</dbReference>
<proteinExistence type="predicted"/>
<feature type="signal peptide" evidence="1">
    <location>
        <begin position="1"/>
        <end position="20"/>
    </location>
</feature>
<sequence>MRIHRTGRTTLLLAGGLFLAAQLGTGIGCSDDEKETEPDPTFPGQTPSTATMQIDLSELNDSGSPLAAGPCHTGSFLLVSIANGLVATALILPIATLGATVQNEPVYVGNQTWRWSASGGSGSNAWSAEFDGHLASAVSVEWTMRVSGTTLDLDDFVWYTGLSNLAAVSGNWTFYDPGDLDEVGETMYSTYDVPSADVGTLTFENRNDDSDGNGDELVYDANNDDLAVSFYDASENATLTVAWSKSTGAGQLTDLQGETCCWGPHPSYPDVQCP</sequence>
<protein>
    <submittedName>
        <fullName evidence="2">Uncharacterized protein</fullName>
    </submittedName>
</protein>
<comment type="caution">
    <text evidence="2">The sequence shown here is derived from an EMBL/GenBank/DDBJ whole genome shotgun (WGS) entry which is preliminary data.</text>
</comment>
<evidence type="ECO:0000256" key="1">
    <source>
        <dbReference type="SAM" id="SignalP"/>
    </source>
</evidence>